<evidence type="ECO:0000256" key="1">
    <source>
        <dbReference type="ARBA" id="ARBA00004123"/>
    </source>
</evidence>
<evidence type="ECO:0000256" key="3">
    <source>
        <dbReference type="ARBA" id="ARBA00023242"/>
    </source>
</evidence>
<dbReference type="WBParaSite" id="SBAD_0000716601-mRNA-1">
    <property type="protein sequence ID" value="SBAD_0000716601-mRNA-1"/>
    <property type="gene ID" value="SBAD_0000716601"/>
</dbReference>
<accession>A0A183ITF4</accession>
<keyword evidence="5" id="KW-1185">Reference proteome</keyword>
<dbReference type="Pfam" id="PF09766">
    <property type="entry name" value="FmiP_Thoc5"/>
    <property type="match status" value="2"/>
</dbReference>
<reference evidence="6" key="1">
    <citation type="submission" date="2016-06" db="UniProtKB">
        <authorList>
            <consortium name="WormBaseParasite"/>
        </authorList>
    </citation>
    <scope>IDENTIFICATION</scope>
</reference>
<name>A0A183ITF4_9BILA</name>
<dbReference type="GO" id="GO:0003729">
    <property type="term" value="F:mRNA binding"/>
    <property type="evidence" value="ECO:0007669"/>
    <property type="project" value="TreeGrafter"/>
</dbReference>
<comment type="subcellular location">
    <subcellularLocation>
        <location evidence="1">Nucleus</location>
    </subcellularLocation>
</comment>
<protein>
    <submittedName>
        <fullName evidence="6">FACT complex subunit</fullName>
    </submittedName>
</protein>
<evidence type="ECO:0000256" key="2">
    <source>
        <dbReference type="ARBA" id="ARBA00008044"/>
    </source>
</evidence>
<dbReference type="InterPro" id="IPR019163">
    <property type="entry name" value="THO_Thoc5"/>
</dbReference>
<sequence length="377" mass="42108">MTAEKSSMDKEIQEKERMIASLRPKLQNIIEASKPVQDLLNLNYEHKFFQTESASCLPKPLFYVYVLVLAYNDLYPDDSVDVFIDGDFDQARQDQAVVTLRLFYSLTLDIISVKCSVHLSSEIVSSVSLAGDVFSEETLLGFLFPDDSGKCCPSLTSSLKLRHINFVVVSSIFGSRCCYNATLPPIGKQEAASGRRLFSASLSSPIACAAQGNQAALERYVCCGCIKDLSEDMKDYMLSIQLQLLISRFEVLLEAGYAYRSEQSSALAYHSFQRKRRGRDQEFPFRTGSDSVADWYLRHRSVGLCQPLWYRYALGPRLAEGNEQVLIADFSQSASAPNSVRGPWWLFYGDFATFSTPPPFSTGVGTGKDGVPFCFIL</sequence>
<evidence type="ECO:0000313" key="6">
    <source>
        <dbReference type="WBParaSite" id="SBAD_0000716601-mRNA-1"/>
    </source>
</evidence>
<comment type="similarity">
    <text evidence="2">Belongs to the THOC5 family.</text>
</comment>
<dbReference type="GO" id="GO:0006406">
    <property type="term" value="P:mRNA export from nucleus"/>
    <property type="evidence" value="ECO:0007669"/>
    <property type="project" value="TreeGrafter"/>
</dbReference>
<evidence type="ECO:0000313" key="5">
    <source>
        <dbReference type="Proteomes" id="UP000270296"/>
    </source>
</evidence>
<dbReference type="OrthoDB" id="20582at2759"/>
<organism evidence="6">
    <name type="scientific">Soboliphyme baturini</name>
    <dbReference type="NCBI Taxonomy" id="241478"/>
    <lineage>
        <taxon>Eukaryota</taxon>
        <taxon>Metazoa</taxon>
        <taxon>Ecdysozoa</taxon>
        <taxon>Nematoda</taxon>
        <taxon>Enoplea</taxon>
        <taxon>Dorylaimia</taxon>
        <taxon>Dioctophymatida</taxon>
        <taxon>Dioctophymatoidea</taxon>
        <taxon>Soboliphymatidae</taxon>
        <taxon>Soboliphyme</taxon>
    </lineage>
</organism>
<gene>
    <name evidence="4" type="ORF">SBAD_LOCUS6901</name>
</gene>
<dbReference type="GO" id="GO:0000445">
    <property type="term" value="C:THO complex part of transcription export complex"/>
    <property type="evidence" value="ECO:0007669"/>
    <property type="project" value="TreeGrafter"/>
</dbReference>
<reference evidence="4 5" key="2">
    <citation type="submission" date="2018-11" db="EMBL/GenBank/DDBJ databases">
        <authorList>
            <consortium name="Pathogen Informatics"/>
        </authorList>
    </citation>
    <scope>NUCLEOTIDE SEQUENCE [LARGE SCALE GENOMIC DNA]</scope>
</reference>
<keyword evidence="3" id="KW-0539">Nucleus</keyword>
<dbReference type="Proteomes" id="UP000270296">
    <property type="component" value="Unassembled WGS sequence"/>
</dbReference>
<dbReference type="PANTHER" id="PTHR13375:SF3">
    <property type="entry name" value="THO COMPLEX SUBUNIT 5 HOMOLOG"/>
    <property type="match status" value="1"/>
</dbReference>
<dbReference type="EMBL" id="UZAM01010138">
    <property type="protein sequence ID" value="VDP11091.1"/>
    <property type="molecule type" value="Genomic_DNA"/>
</dbReference>
<dbReference type="PANTHER" id="PTHR13375">
    <property type="entry name" value="FMS INTERACTING PROTEIN"/>
    <property type="match status" value="1"/>
</dbReference>
<proteinExistence type="inferred from homology"/>
<dbReference type="AlphaFoldDB" id="A0A183ITF4"/>
<evidence type="ECO:0000313" key="4">
    <source>
        <dbReference type="EMBL" id="VDP11091.1"/>
    </source>
</evidence>